<evidence type="ECO:0000313" key="2">
    <source>
        <dbReference type="Proteomes" id="UP000887575"/>
    </source>
</evidence>
<reference evidence="3 4" key="1">
    <citation type="submission" date="2024-02" db="UniProtKB">
        <authorList>
            <consortium name="WormBaseParasite"/>
        </authorList>
    </citation>
    <scope>IDENTIFICATION</scope>
</reference>
<keyword evidence="2" id="KW-1185">Reference proteome</keyword>
<dbReference type="AlphaFoldDB" id="A0AAF3EPB5"/>
<dbReference type="WBParaSite" id="MBELARI_LOCUS15911">
    <property type="protein sequence ID" value="MBELARI_LOCUS15911"/>
    <property type="gene ID" value="MBELARI_LOCUS15911"/>
</dbReference>
<accession>A0AAF3EPB5</accession>
<dbReference type="Proteomes" id="UP000887575">
    <property type="component" value="Unassembled WGS sequence"/>
</dbReference>
<sequence>MVFRLNAKTAKELGMFGGLLIAMHFAYYTIQSNPSMVAPHARQELFYVRWLKEKIPALQKYGVQEEPKREKEH</sequence>
<evidence type="ECO:0000313" key="3">
    <source>
        <dbReference type="WBParaSite" id="MBELARI_LOCUS15911"/>
    </source>
</evidence>
<name>A0AAF3EPB5_9BILA</name>
<evidence type="ECO:0000256" key="1">
    <source>
        <dbReference type="SAM" id="Phobius"/>
    </source>
</evidence>
<organism evidence="2 3">
    <name type="scientific">Mesorhabditis belari</name>
    <dbReference type="NCBI Taxonomy" id="2138241"/>
    <lineage>
        <taxon>Eukaryota</taxon>
        <taxon>Metazoa</taxon>
        <taxon>Ecdysozoa</taxon>
        <taxon>Nematoda</taxon>
        <taxon>Chromadorea</taxon>
        <taxon>Rhabditida</taxon>
        <taxon>Rhabditina</taxon>
        <taxon>Rhabditomorpha</taxon>
        <taxon>Rhabditoidea</taxon>
        <taxon>Rhabditidae</taxon>
        <taxon>Mesorhabditinae</taxon>
        <taxon>Mesorhabditis</taxon>
    </lineage>
</organism>
<protein>
    <submittedName>
        <fullName evidence="3 4">Uncharacterized protein</fullName>
    </submittedName>
</protein>
<evidence type="ECO:0000313" key="4">
    <source>
        <dbReference type="WBParaSite" id="MBELARI_LOCUS705"/>
    </source>
</evidence>
<keyword evidence="1" id="KW-0812">Transmembrane</keyword>
<proteinExistence type="predicted"/>
<keyword evidence="1" id="KW-1133">Transmembrane helix</keyword>
<feature type="transmembrane region" description="Helical" evidence="1">
    <location>
        <begin position="12"/>
        <end position="30"/>
    </location>
</feature>
<keyword evidence="1" id="KW-0472">Membrane</keyword>
<dbReference type="WBParaSite" id="MBELARI_LOCUS705">
    <property type="protein sequence ID" value="MBELARI_LOCUS705"/>
    <property type="gene ID" value="MBELARI_LOCUS705"/>
</dbReference>